<keyword evidence="8 9" id="KW-0472">Membrane</keyword>
<evidence type="ECO:0000256" key="3">
    <source>
        <dbReference type="ARBA" id="ARBA00022448"/>
    </source>
</evidence>
<feature type="transmembrane region" description="Helical" evidence="9">
    <location>
        <begin position="367"/>
        <end position="391"/>
    </location>
</feature>
<dbReference type="Proteomes" id="UP001549366">
    <property type="component" value="Unassembled WGS sequence"/>
</dbReference>
<keyword evidence="7 9" id="KW-1133">Transmembrane helix</keyword>
<dbReference type="Gene3D" id="3.30.2090.10">
    <property type="entry name" value="Multidrug efflux transporter AcrB TolC docking domain, DN and DC subdomains"/>
    <property type="match status" value="2"/>
</dbReference>
<dbReference type="NCBIfam" id="TIGR00915">
    <property type="entry name" value="2A0602"/>
    <property type="match status" value="1"/>
</dbReference>
<evidence type="ECO:0000256" key="8">
    <source>
        <dbReference type="ARBA" id="ARBA00023136"/>
    </source>
</evidence>
<evidence type="ECO:0000256" key="6">
    <source>
        <dbReference type="ARBA" id="ARBA00022692"/>
    </source>
</evidence>
<feature type="transmembrane region" description="Helical" evidence="9">
    <location>
        <begin position="1000"/>
        <end position="1027"/>
    </location>
</feature>
<evidence type="ECO:0000256" key="4">
    <source>
        <dbReference type="ARBA" id="ARBA00022475"/>
    </source>
</evidence>
<dbReference type="SUPFAM" id="SSF82866">
    <property type="entry name" value="Multidrug efflux transporter AcrB transmembrane domain"/>
    <property type="match status" value="2"/>
</dbReference>
<evidence type="ECO:0000313" key="11">
    <source>
        <dbReference type="Proteomes" id="UP001549366"/>
    </source>
</evidence>
<keyword evidence="3 9" id="KW-0813">Transport</keyword>
<dbReference type="NCBIfam" id="NF000282">
    <property type="entry name" value="RND_permease_1"/>
    <property type="match status" value="1"/>
</dbReference>
<dbReference type="SUPFAM" id="SSF82714">
    <property type="entry name" value="Multidrug efflux transporter AcrB TolC docking domain, DN and DC subdomains"/>
    <property type="match status" value="2"/>
</dbReference>
<feature type="transmembrane region" description="Helical" evidence="9">
    <location>
        <begin position="866"/>
        <end position="884"/>
    </location>
</feature>
<feature type="transmembrane region" description="Helical" evidence="9">
    <location>
        <begin position="534"/>
        <end position="552"/>
    </location>
</feature>
<keyword evidence="4" id="KW-1003">Cell membrane</keyword>
<dbReference type="EMBL" id="JBEWTB010000002">
    <property type="protein sequence ID" value="MET4758282.1"/>
    <property type="molecule type" value="Genomic_DNA"/>
</dbReference>
<dbReference type="Gene3D" id="3.30.70.1440">
    <property type="entry name" value="Multidrug efflux transporter AcrB pore domain"/>
    <property type="match status" value="1"/>
</dbReference>
<dbReference type="SUPFAM" id="SSF82693">
    <property type="entry name" value="Multidrug efflux transporter AcrB pore domain, PN1, PN2, PC1 and PC2 subdomains"/>
    <property type="match status" value="3"/>
</dbReference>
<dbReference type="InterPro" id="IPR001036">
    <property type="entry name" value="Acrflvin-R"/>
</dbReference>
<accession>A0ABV2SKJ7</accession>
<dbReference type="Gene3D" id="3.30.70.1430">
    <property type="entry name" value="Multidrug efflux transporter AcrB pore domain"/>
    <property type="match status" value="2"/>
</dbReference>
<dbReference type="Gene3D" id="1.20.1640.10">
    <property type="entry name" value="Multidrug efflux transporter AcrB transmembrane domain"/>
    <property type="match status" value="2"/>
</dbReference>
<feature type="transmembrane region" description="Helical" evidence="9">
    <location>
        <begin position="12"/>
        <end position="36"/>
    </location>
</feature>
<dbReference type="PRINTS" id="PR00702">
    <property type="entry name" value="ACRIFLAVINRP"/>
</dbReference>
<dbReference type="Pfam" id="PF00873">
    <property type="entry name" value="ACR_tran"/>
    <property type="match status" value="1"/>
</dbReference>
<dbReference type="InterPro" id="IPR027463">
    <property type="entry name" value="AcrB_DN_DC_subdom"/>
</dbReference>
<dbReference type="InterPro" id="IPR004764">
    <property type="entry name" value="MdtF-like"/>
</dbReference>
<feature type="transmembrane region" description="Helical" evidence="9">
    <location>
        <begin position="924"/>
        <end position="947"/>
    </location>
</feature>
<evidence type="ECO:0000256" key="7">
    <source>
        <dbReference type="ARBA" id="ARBA00022989"/>
    </source>
</evidence>
<keyword evidence="11" id="KW-1185">Reference proteome</keyword>
<evidence type="ECO:0000256" key="9">
    <source>
        <dbReference type="RuleBase" id="RU364070"/>
    </source>
</evidence>
<reference evidence="10 11" key="1">
    <citation type="submission" date="2024-06" db="EMBL/GenBank/DDBJ databases">
        <title>Genomic Encyclopedia of Type Strains, Phase V (KMG-V): Genome sequencing to study the core and pangenomes of soil and plant-associated prokaryotes.</title>
        <authorList>
            <person name="Whitman W."/>
        </authorList>
    </citation>
    <scope>NUCLEOTIDE SEQUENCE [LARGE SCALE GENOMIC DNA]</scope>
    <source>
        <strain evidence="10 11">NE40</strain>
    </source>
</reference>
<evidence type="ECO:0000256" key="1">
    <source>
        <dbReference type="ARBA" id="ARBA00004429"/>
    </source>
</evidence>
<feature type="transmembrane region" description="Helical" evidence="9">
    <location>
        <begin position="891"/>
        <end position="912"/>
    </location>
</feature>
<dbReference type="RefSeq" id="WP_354008380.1">
    <property type="nucleotide sequence ID" value="NZ_JBEWTA010000001.1"/>
</dbReference>
<evidence type="ECO:0000256" key="2">
    <source>
        <dbReference type="ARBA" id="ARBA00010942"/>
    </source>
</evidence>
<name>A0ABV2SKJ7_9GAMM</name>
<comment type="subcellular location">
    <subcellularLocation>
        <location evidence="1 9">Cell inner membrane</location>
        <topology evidence="1 9">Multi-pass membrane protein</topology>
    </subcellularLocation>
</comment>
<sequence length="1041" mass="112923">MFSQFFISRPKFAFVISIVITLVGLIALNTLPVAMFPDITPPQITVNASYPGANAETIEEAVIRPLEDNINGVEDMLYMESSADDGSATVTVTFQSGVDQDMAMVNVQNRVAVAEPILPEDVRRMGVRVRKQSSNMLLGINLISDRPEYDGIYLSNYANNYLKDPLARVNGVADASIMGPQIYSMRIWLNPERMAALEITTNDIAAVMQEQNTIVAAGQLGQGPNVPDQQFTYTIKTQGRLSDASEFENIIIRARPDGTIIRLKDVARVELGAQSYGGIAKFNNADTGFLVIYQQPDANAMSVAADVKAVVEELSANFPEGVEYVVAFDTTDFIDESIREVVSTLFQAVLLVILVVFLFLQNWRATLIPAIAIPVSLIGTFAIMLALGFSINTITLFGLVLAIGVVVDDAIVVIENVERLITKEGMDPKAATSQAMKEVAGPIVATTLVLLAVFVPVAFMPGITGGLYSQFAVTISVAVVISSINALTLSPALCATLLKKESMGHIAWLKPLDAFINRMTGGYKSWVTLLLRRSVLGIGLFAILMASTGYMFTSTPSGFVPNEDQGFVMVNVQLPDAASVNRTQQVMEKITDMIRADKDVDSVITVSGFSIMGGAGSNGGMAIVNLKDWSERPDPDQHQSAVMQRIQGMIWTLAEAQAMAFEFPPIPGLGTSGGFDFRLQDTEGRSAQELGQVLNGLVYQANQDPRLTRVFSTWRADIPQYFLDVDRDKAKAQGIALSEIFMTLQTQLGSAYINDFNRFGRSYQVRLQAESEFRTGPSDLNRFFVRNNKGEMVPLTTVATLKPILGPNSLKHYNMFRSANVSGQAAPGMSSGLAITAMEEIAQTLPSGYTFSWSGQSLQEIEAGNLAPLLFGLAFLFVYLFLVAQYESWTMPLAIISAVPVATFGAFAGINLFRIFAPEMSNDIYAQIGMVLLIGIAAKTSILIVEFSMVQRQQGKSILDAAADAAALRFRAVLMTALSFVLGVMPLVFASGAGAASRKIIGTTVMSGMIAATVIGTLLIPVFYFLLQRLREHFNPDKANS</sequence>
<feature type="transmembrane region" description="Helical" evidence="9">
    <location>
        <begin position="397"/>
        <end position="418"/>
    </location>
</feature>
<keyword evidence="6 9" id="KW-0812">Transmembrane</keyword>
<evidence type="ECO:0000313" key="10">
    <source>
        <dbReference type="EMBL" id="MET4758282.1"/>
    </source>
</evidence>
<feature type="transmembrane region" description="Helical" evidence="9">
    <location>
        <begin position="968"/>
        <end position="988"/>
    </location>
</feature>
<dbReference type="PANTHER" id="PTHR32063">
    <property type="match status" value="1"/>
</dbReference>
<feature type="transmembrane region" description="Helical" evidence="9">
    <location>
        <begin position="471"/>
        <end position="498"/>
    </location>
</feature>
<dbReference type="PANTHER" id="PTHR32063:SF76">
    <property type="entry name" value="EFFLUX PUMP MEMBRANE TRANSPORTER"/>
    <property type="match status" value="1"/>
</dbReference>
<proteinExistence type="inferred from homology"/>
<keyword evidence="5 9" id="KW-0997">Cell inner membrane</keyword>
<dbReference type="Gene3D" id="3.30.70.1320">
    <property type="entry name" value="Multidrug efflux transporter AcrB pore domain like"/>
    <property type="match status" value="1"/>
</dbReference>
<feature type="transmembrane region" description="Helical" evidence="9">
    <location>
        <begin position="439"/>
        <end position="459"/>
    </location>
</feature>
<comment type="caution">
    <text evidence="10">The sequence shown here is derived from an EMBL/GenBank/DDBJ whole genome shotgun (WGS) entry which is preliminary data.</text>
</comment>
<protein>
    <recommendedName>
        <fullName evidence="9">Efflux pump membrane transporter</fullName>
    </recommendedName>
</protein>
<evidence type="ECO:0000256" key="5">
    <source>
        <dbReference type="ARBA" id="ARBA00022519"/>
    </source>
</evidence>
<gene>
    <name evidence="10" type="ORF">V5J35_003474</name>
</gene>
<feature type="transmembrane region" description="Helical" evidence="9">
    <location>
        <begin position="341"/>
        <end position="360"/>
    </location>
</feature>
<comment type="similarity">
    <text evidence="2 9">Belongs to the resistance-nodulation-cell division (RND) (TC 2.A.6) family.</text>
</comment>
<organism evidence="10 11">
    <name type="scientific">Endozoicomonas lisbonensis</name>
    <dbReference type="NCBI Taxonomy" id="3120522"/>
    <lineage>
        <taxon>Bacteria</taxon>
        <taxon>Pseudomonadati</taxon>
        <taxon>Pseudomonadota</taxon>
        <taxon>Gammaproteobacteria</taxon>
        <taxon>Oceanospirillales</taxon>
        <taxon>Endozoicomonadaceae</taxon>
        <taxon>Endozoicomonas</taxon>
    </lineage>
</organism>